<organism evidence="1 2">
    <name type="scientific">Trema orientale</name>
    <name type="common">Charcoal tree</name>
    <name type="synonym">Celtis orientalis</name>
    <dbReference type="NCBI Taxonomy" id="63057"/>
    <lineage>
        <taxon>Eukaryota</taxon>
        <taxon>Viridiplantae</taxon>
        <taxon>Streptophyta</taxon>
        <taxon>Embryophyta</taxon>
        <taxon>Tracheophyta</taxon>
        <taxon>Spermatophyta</taxon>
        <taxon>Magnoliopsida</taxon>
        <taxon>eudicotyledons</taxon>
        <taxon>Gunneridae</taxon>
        <taxon>Pentapetalae</taxon>
        <taxon>rosids</taxon>
        <taxon>fabids</taxon>
        <taxon>Rosales</taxon>
        <taxon>Cannabaceae</taxon>
        <taxon>Trema</taxon>
    </lineage>
</organism>
<name>A0A2P5CTV5_TREOI</name>
<dbReference type="Proteomes" id="UP000237000">
    <property type="component" value="Unassembled WGS sequence"/>
</dbReference>
<dbReference type="EMBL" id="JXTC01000328">
    <property type="protein sequence ID" value="PON64475.1"/>
    <property type="molecule type" value="Genomic_DNA"/>
</dbReference>
<comment type="caution">
    <text evidence="1">The sequence shown here is derived from an EMBL/GenBank/DDBJ whole genome shotgun (WGS) entry which is preliminary data.</text>
</comment>
<evidence type="ECO:0000313" key="2">
    <source>
        <dbReference type="Proteomes" id="UP000237000"/>
    </source>
</evidence>
<evidence type="ECO:0000313" key="1">
    <source>
        <dbReference type="EMBL" id="PON64475.1"/>
    </source>
</evidence>
<accession>A0A2P5CTV5</accession>
<keyword evidence="2" id="KW-1185">Reference proteome</keyword>
<dbReference type="OrthoDB" id="1498414at2759"/>
<gene>
    <name evidence="1" type="ORF">TorRG33x02_273240</name>
</gene>
<proteinExistence type="predicted"/>
<dbReference type="AlphaFoldDB" id="A0A2P5CTV5"/>
<dbReference type="InParanoid" id="A0A2P5CTV5"/>
<protein>
    <submittedName>
        <fullName evidence="1">Uncharacterized protein</fullName>
    </submittedName>
</protein>
<sequence>MKLEFQSGTMQLLFNERVQFFRHFGRQMIRPIADLTSPEKRLVLLSGPQFPALIHLQITQIIKATQLQDTRHVTVGLFLNGERKPYELSQLLHVRKGFFPHLIIVQEEHFLGPLGLRAHFPVPQQVVPKRSVQANPITELVKRLLHRVLTPTLGPQPVSKVPERDENVLRVSTEVNDFTGRGFDRFRERNVR</sequence>
<reference evidence="2" key="1">
    <citation type="submission" date="2016-06" db="EMBL/GenBank/DDBJ databases">
        <title>Parallel loss of symbiosis genes in relatives of nitrogen-fixing non-legume Parasponia.</title>
        <authorList>
            <person name="Van Velzen R."/>
            <person name="Holmer R."/>
            <person name="Bu F."/>
            <person name="Rutten L."/>
            <person name="Van Zeijl A."/>
            <person name="Liu W."/>
            <person name="Santuari L."/>
            <person name="Cao Q."/>
            <person name="Sharma T."/>
            <person name="Shen D."/>
            <person name="Roswanjaya Y."/>
            <person name="Wardhani T."/>
            <person name="Kalhor M.S."/>
            <person name="Jansen J."/>
            <person name="Van den Hoogen J."/>
            <person name="Gungor B."/>
            <person name="Hartog M."/>
            <person name="Hontelez J."/>
            <person name="Verver J."/>
            <person name="Yang W.-C."/>
            <person name="Schijlen E."/>
            <person name="Repin R."/>
            <person name="Schilthuizen M."/>
            <person name="Schranz E."/>
            <person name="Heidstra R."/>
            <person name="Miyata K."/>
            <person name="Fedorova E."/>
            <person name="Kohlen W."/>
            <person name="Bisseling T."/>
            <person name="Smit S."/>
            <person name="Geurts R."/>
        </authorList>
    </citation>
    <scope>NUCLEOTIDE SEQUENCE [LARGE SCALE GENOMIC DNA]</scope>
    <source>
        <strain evidence="2">cv. RG33-2</strain>
    </source>
</reference>